<reference evidence="1 2" key="1">
    <citation type="submission" date="2018-08" db="EMBL/GenBank/DDBJ databases">
        <title>Genomic investigation of the strawberry pathogen Phytophthora fragariae indicates pathogenicity is determined by transcriptional variation in three key races.</title>
        <authorList>
            <person name="Adams T.M."/>
            <person name="Armitage A.D."/>
            <person name="Sobczyk M.K."/>
            <person name="Bates H.J."/>
            <person name="Dunwell J.M."/>
            <person name="Nellist C.F."/>
            <person name="Harrison R.J."/>
        </authorList>
    </citation>
    <scope>NUCLEOTIDE SEQUENCE [LARGE SCALE GENOMIC DNA]</scope>
    <source>
        <strain evidence="1 2">SCRP333</strain>
    </source>
</reference>
<dbReference type="PANTHER" id="PTHR46586:SF3">
    <property type="entry name" value="ANKYRIN REPEAT-CONTAINING PROTEIN"/>
    <property type="match status" value="1"/>
</dbReference>
<proteinExistence type="predicted"/>
<dbReference type="EMBL" id="QXFT01000125">
    <property type="protein sequence ID" value="KAE9354092.1"/>
    <property type="molecule type" value="Genomic_DNA"/>
</dbReference>
<dbReference type="InterPro" id="IPR036770">
    <property type="entry name" value="Ankyrin_rpt-contain_sf"/>
</dbReference>
<organism evidence="1 2">
    <name type="scientific">Phytophthora rubi</name>
    <dbReference type="NCBI Taxonomy" id="129364"/>
    <lineage>
        <taxon>Eukaryota</taxon>
        <taxon>Sar</taxon>
        <taxon>Stramenopiles</taxon>
        <taxon>Oomycota</taxon>
        <taxon>Peronosporomycetes</taxon>
        <taxon>Peronosporales</taxon>
        <taxon>Peronosporaceae</taxon>
        <taxon>Phytophthora</taxon>
    </lineage>
</organism>
<dbReference type="PANTHER" id="PTHR46586">
    <property type="entry name" value="ANKYRIN REPEAT-CONTAINING PROTEIN"/>
    <property type="match status" value="1"/>
</dbReference>
<gene>
    <name evidence="1" type="ORF">PR003_g3535</name>
</gene>
<dbReference type="InterPro" id="IPR002110">
    <property type="entry name" value="Ankyrin_rpt"/>
</dbReference>
<dbReference type="Gene3D" id="1.25.40.20">
    <property type="entry name" value="Ankyrin repeat-containing domain"/>
    <property type="match status" value="3"/>
</dbReference>
<dbReference type="Pfam" id="PF12796">
    <property type="entry name" value="Ank_2"/>
    <property type="match status" value="1"/>
</dbReference>
<evidence type="ECO:0000313" key="1">
    <source>
        <dbReference type="EMBL" id="KAE9354092.1"/>
    </source>
</evidence>
<dbReference type="AlphaFoldDB" id="A0A6A4G0R9"/>
<name>A0A6A4G0R9_9STRA</name>
<keyword evidence="2" id="KW-1185">Reference proteome</keyword>
<protein>
    <submittedName>
        <fullName evidence="1">Uncharacterized protein</fullName>
    </submittedName>
</protein>
<dbReference type="SUPFAM" id="SSF48403">
    <property type="entry name" value="Ankyrin repeat"/>
    <property type="match status" value="2"/>
</dbReference>
<dbReference type="InterPro" id="IPR052050">
    <property type="entry name" value="SecEffector_AnkRepeat"/>
</dbReference>
<sequence length="593" mass="67080">MMEPNLLLQTARVATRYCLPNGHGELPHVMQLLDAYLDSFSASWTIVTAYERTKSLRCVQFVAARELAEVQDPFYKRWLLDRTAEDAARGGDLPAVRWIMESYLPVETVDNVTDVAAANGHLQILQWLYDHHRQRVRFGGVEMCGALEYKNERVVRWLRCHAVPRVECRNDVLRSAAKAGNLDVVQWMCEEFGLDGAAVLKVAVRCCQWETARWIIERFSSTGPLLDMYFAAHHGVLSFMKYMAARELGGFYTGTLVVAAAYGHLDVVKWLHQDRGLMLTVDVMKEAAQDGHLNVVKWLFETSSDLCDSSVLVSAAEFGRLAVLQWLQPRWSGTLGTVAMDWAARNGHLEVVKWLHTNGTDGCSAKAMDEAAVNGHLDVVQWLHEQRREGCTKRAMDGAAGAGYLEVVQWLHEHRTEGCSTIAMNQAACNGHLNIVKWLHHNRKEGCTTLAMDEAAKNGHLKIVKWLHGHRGLVCSTHAMYKAASYGHLDVLKWMAGRCSDGCSSVAMTHAVMCRHFDVVLFLHLHGKRFIISLNTTLHLPPEMQQWVLANYADELQDCQFEVPKVPWRLPVSHRGFRRVEQPPVDINYNFTW</sequence>
<dbReference type="Pfam" id="PF13637">
    <property type="entry name" value="Ank_4"/>
    <property type="match status" value="1"/>
</dbReference>
<evidence type="ECO:0000313" key="2">
    <source>
        <dbReference type="Proteomes" id="UP000434957"/>
    </source>
</evidence>
<comment type="caution">
    <text evidence="1">The sequence shown here is derived from an EMBL/GenBank/DDBJ whole genome shotgun (WGS) entry which is preliminary data.</text>
</comment>
<dbReference type="Proteomes" id="UP000434957">
    <property type="component" value="Unassembled WGS sequence"/>
</dbReference>
<accession>A0A6A4G0R9</accession>